<dbReference type="RefSeq" id="WP_029534993.1">
    <property type="nucleotide sequence ID" value="NZ_CP061007.1"/>
</dbReference>
<comment type="pathway">
    <text evidence="1">Cofactor biosynthesis; pyrroloquinoline quinone biosynthesis.</text>
</comment>
<dbReference type="EMBL" id="PJNB01000001">
    <property type="protein sequence ID" value="PKW17420.1"/>
    <property type="molecule type" value="Genomic_DNA"/>
</dbReference>
<dbReference type="GO" id="GO:0018189">
    <property type="term" value="P:pyrroloquinoline quinone biosynthetic process"/>
    <property type="evidence" value="ECO:0007669"/>
    <property type="project" value="UniProtKB-UniPathway"/>
</dbReference>
<evidence type="ECO:0000313" key="4">
    <source>
        <dbReference type="EMBL" id="PKW17420.1"/>
    </source>
</evidence>
<accession>A0A2N3Y3G0</accession>
<evidence type="ECO:0000256" key="2">
    <source>
        <dbReference type="ARBA" id="ARBA00011741"/>
    </source>
</evidence>
<dbReference type="InterPro" id="IPR022479">
    <property type="entry name" value="PqqD_bac"/>
</dbReference>
<proteinExistence type="predicted"/>
<dbReference type="Gene3D" id="1.10.10.1150">
    <property type="entry name" value="Coenzyme PQQ synthesis protein D (PqqD)"/>
    <property type="match status" value="1"/>
</dbReference>
<gene>
    <name evidence="4" type="ORF">A8926_5381</name>
</gene>
<dbReference type="Proteomes" id="UP000233786">
    <property type="component" value="Unassembled WGS sequence"/>
</dbReference>
<dbReference type="Pfam" id="PF05402">
    <property type="entry name" value="PqqD"/>
    <property type="match status" value="1"/>
</dbReference>
<dbReference type="OrthoDB" id="7995890at2"/>
<evidence type="ECO:0000256" key="3">
    <source>
        <dbReference type="ARBA" id="ARBA00022905"/>
    </source>
</evidence>
<dbReference type="NCBIfam" id="TIGR03859">
    <property type="entry name" value="PQQ_PqqD"/>
    <property type="match status" value="1"/>
</dbReference>
<keyword evidence="5" id="KW-1185">Reference proteome</keyword>
<reference evidence="4" key="1">
    <citation type="submission" date="2017-12" db="EMBL/GenBank/DDBJ databases">
        <title>Sequencing the genomes of 1000 Actinobacteria strains.</title>
        <authorList>
            <person name="Klenk H.-P."/>
        </authorList>
    </citation>
    <scope>NUCLEOTIDE SEQUENCE [LARGE SCALE GENOMIC DNA]</scope>
    <source>
        <strain evidence="4">DSM 44228</strain>
    </source>
</reference>
<dbReference type="InterPro" id="IPR041881">
    <property type="entry name" value="PqqD_sf"/>
</dbReference>
<comment type="caution">
    <text evidence="4">The sequence shown here is derived from an EMBL/GenBank/DDBJ whole genome shotgun (WGS) entry which is preliminary data.</text>
</comment>
<dbReference type="GO" id="GO:0048038">
    <property type="term" value="F:quinone binding"/>
    <property type="evidence" value="ECO:0007669"/>
    <property type="project" value="InterPro"/>
</dbReference>
<comment type="subunit">
    <text evidence="2">Monomer. Interacts with PqqE.</text>
</comment>
<sequence length="93" mass="10433">MSTALQPSSQPKLASHVRLGFDRARKQYMLQVPEAATVLNLTGATTLHLCDGRRTVAEIVEKLRDRYDHVADDDVANFLARLVAKRWVELDGD</sequence>
<keyword evidence="3" id="KW-0884">PQQ biosynthesis</keyword>
<dbReference type="UniPathway" id="UPA00539"/>
<evidence type="ECO:0000256" key="1">
    <source>
        <dbReference type="ARBA" id="ARBA00004886"/>
    </source>
</evidence>
<name>A0A2N3Y3G0_SACSN</name>
<dbReference type="InterPro" id="IPR008792">
    <property type="entry name" value="PQQD"/>
</dbReference>
<organism evidence="4 5">
    <name type="scientific">Saccharopolyspora spinosa</name>
    <dbReference type="NCBI Taxonomy" id="60894"/>
    <lineage>
        <taxon>Bacteria</taxon>
        <taxon>Bacillati</taxon>
        <taxon>Actinomycetota</taxon>
        <taxon>Actinomycetes</taxon>
        <taxon>Pseudonocardiales</taxon>
        <taxon>Pseudonocardiaceae</taxon>
        <taxon>Saccharopolyspora</taxon>
    </lineage>
</organism>
<evidence type="ECO:0000313" key="5">
    <source>
        <dbReference type="Proteomes" id="UP000233786"/>
    </source>
</evidence>
<dbReference type="AlphaFoldDB" id="A0A2N3Y3G0"/>
<dbReference type="STRING" id="994479.GCA_000194155_01064"/>
<protein>
    <submittedName>
        <fullName evidence="4">Pyrroloquinoline quinone biosynthesis protein D</fullName>
    </submittedName>
</protein>